<sequence length="370" mass="41161">MKVKHSTSRDLGVFDFKEEEEVAEEYCRWSKISNPNSEDPAMKYQFLQYASAASITLMKGHMVEHVHVVAIDDDDDGGGFISDITRAPLDLLENTTLKQSERFEIPEGAFIEDSVDQESSCQGMEVNVSRHLRSSGGNDHITIPESPSSNGSIDTRTPDGHDTIQENSPSTPTSPVKENTVARDVEADEQRASSLETEEVDSIVLHTDYVTYSNKYFPASLILFSKSSVKVEALSLEDESGSSKLEWEIDNIVGIESRWSSLQKSNSIFQQRMDRKKEMHKIYQVGLDEFFFLIHEFVNLKTPLHSLISFPHSNHLQRYPDSPLGAGVPVSTRSEADLGTGYGSNPTEVDEHHHPNTGERGKAVATGNIG</sequence>
<dbReference type="InterPro" id="IPR057375">
    <property type="entry name" value="ULP2A/B_PH"/>
</dbReference>
<dbReference type="PANTHER" id="PTHR47764">
    <property type="entry name" value="UBIQUITIN-LIKE-SPECIFIC PROTEASE 2B-RELATED"/>
    <property type="match status" value="1"/>
</dbReference>
<dbReference type="PANTHER" id="PTHR47764:SF2">
    <property type="entry name" value="UBIQUITIN-LIKE PROTEASE FAMILY PROFILE DOMAIN-CONTAINING PROTEIN"/>
    <property type="match status" value="1"/>
</dbReference>
<protein>
    <recommendedName>
        <fullName evidence="2">Probable ubiquitin-like-specific protease 2A/B PH domain-containing protein</fullName>
    </recommendedName>
</protein>
<accession>A0A9Q1KKW2</accession>
<feature type="region of interest" description="Disordered" evidence="1">
    <location>
        <begin position="322"/>
        <end position="370"/>
    </location>
</feature>
<name>A0A9Q1KKW2_9CARY</name>
<feature type="compositionally biased region" description="Polar residues" evidence="1">
    <location>
        <begin position="165"/>
        <end position="177"/>
    </location>
</feature>
<dbReference type="EMBL" id="JAKOGI010000080">
    <property type="protein sequence ID" value="KAJ8445102.1"/>
    <property type="molecule type" value="Genomic_DNA"/>
</dbReference>
<dbReference type="AlphaFoldDB" id="A0A9Q1KKW2"/>
<comment type="caution">
    <text evidence="3">The sequence shown here is derived from an EMBL/GenBank/DDBJ whole genome shotgun (WGS) entry which is preliminary data.</text>
</comment>
<feature type="compositionally biased region" description="Basic and acidic residues" evidence="1">
    <location>
        <begin position="180"/>
        <end position="191"/>
    </location>
</feature>
<evidence type="ECO:0000313" key="3">
    <source>
        <dbReference type="EMBL" id="KAJ8445102.1"/>
    </source>
</evidence>
<feature type="compositionally biased region" description="Polar residues" evidence="1">
    <location>
        <begin position="145"/>
        <end position="155"/>
    </location>
</feature>
<evidence type="ECO:0000313" key="4">
    <source>
        <dbReference type="Proteomes" id="UP001153076"/>
    </source>
</evidence>
<keyword evidence="4" id="KW-1185">Reference proteome</keyword>
<evidence type="ECO:0000256" key="1">
    <source>
        <dbReference type="SAM" id="MobiDB-lite"/>
    </source>
</evidence>
<proteinExistence type="predicted"/>
<reference evidence="3" key="1">
    <citation type="submission" date="2022-04" db="EMBL/GenBank/DDBJ databases">
        <title>Carnegiea gigantea Genome sequencing and assembly v2.</title>
        <authorList>
            <person name="Copetti D."/>
            <person name="Sanderson M.J."/>
            <person name="Burquez A."/>
            <person name="Wojciechowski M.F."/>
        </authorList>
    </citation>
    <scope>NUCLEOTIDE SEQUENCE</scope>
    <source>
        <strain evidence="3">SGP5-SGP5p</strain>
        <tissue evidence="3">Aerial part</tissue>
    </source>
</reference>
<gene>
    <name evidence="3" type="ORF">Cgig2_029474</name>
</gene>
<feature type="compositionally biased region" description="Basic and acidic residues" evidence="1">
    <location>
        <begin position="349"/>
        <end position="362"/>
    </location>
</feature>
<dbReference type="Pfam" id="PF25352">
    <property type="entry name" value="PH_ULP"/>
    <property type="match status" value="1"/>
</dbReference>
<dbReference type="Proteomes" id="UP001153076">
    <property type="component" value="Unassembled WGS sequence"/>
</dbReference>
<feature type="domain" description="Probable ubiquitin-like-specific protease 2A/B PH" evidence="2">
    <location>
        <begin position="202"/>
        <end position="266"/>
    </location>
</feature>
<evidence type="ECO:0000259" key="2">
    <source>
        <dbReference type="Pfam" id="PF25352"/>
    </source>
</evidence>
<organism evidence="3 4">
    <name type="scientific">Carnegiea gigantea</name>
    <dbReference type="NCBI Taxonomy" id="171969"/>
    <lineage>
        <taxon>Eukaryota</taxon>
        <taxon>Viridiplantae</taxon>
        <taxon>Streptophyta</taxon>
        <taxon>Embryophyta</taxon>
        <taxon>Tracheophyta</taxon>
        <taxon>Spermatophyta</taxon>
        <taxon>Magnoliopsida</taxon>
        <taxon>eudicotyledons</taxon>
        <taxon>Gunneridae</taxon>
        <taxon>Pentapetalae</taxon>
        <taxon>Caryophyllales</taxon>
        <taxon>Cactineae</taxon>
        <taxon>Cactaceae</taxon>
        <taxon>Cactoideae</taxon>
        <taxon>Echinocereeae</taxon>
        <taxon>Carnegiea</taxon>
    </lineage>
</organism>
<feature type="region of interest" description="Disordered" evidence="1">
    <location>
        <begin position="132"/>
        <end position="194"/>
    </location>
</feature>